<feature type="chain" id="PRO_5012342942" evidence="1">
    <location>
        <begin position="18"/>
        <end position="86"/>
    </location>
</feature>
<dbReference type="AlphaFoldDB" id="A0A1P8YXX1"/>
<gene>
    <name evidence="2" type="primary">Ecp9-4</name>
</gene>
<keyword evidence="1" id="KW-0732">Signal</keyword>
<dbReference type="EMBL" id="KX943116">
    <property type="protein sequence ID" value="AQA29287.1"/>
    <property type="molecule type" value="Genomic_DNA"/>
</dbReference>
<name>A0A1P8YXX1_PASFU</name>
<evidence type="ECO:0000256" key="1">
    <source>
        <dbReference type="SAM" id="SignalP"/>
    </source>
</evidence>
<accession>A0A1P8YXX1</accession>
<reference evidence="2" key="1">
    <citation type="submission" date="2016-10" db="EMBL/GenBank/DDBJ databases">
        <title>Novel effectors identified in the apoplast of Cladosporium fulvum-infected tomato.</title>
        <authorList>
            <person name="Mesarich C.H."/>
            <person name="de Wit P.J.G.M."/>
        </authorList>
    </citation>
    <scope>NUCLEOTIDE SEQUENCE</scope>
    <source>
        <strain evidence="2">0WU</strain>
    </source>
</reference>
<feature type="signal peptide" evidence="1">
    <location>
        <begin position="1"/>
        <end position="17"/>
    </location>
</feature>
<sequence length="86" mass="9112">MKLLALAMSMALSLTAAQLTELYCDYGSGGNGDCERDGKYTYCCSYTPAVPFQVLRGVGAGTMDGDGNELCGPIRDGRQVGRLYCA</sequence>
<proteinExistence type="predicted"/>
<protein>
    <submittedName>
        <fullName evidence="2">Extracellular protein 9-4</fullName>
    </submittedName>
</protein>
<evidence type="ECO:0000313" key="2">
    <source>
        <dbReference type="EMBL" id="AQA29287.1"/>
    </source>
</evidence>
<organism evidence="2">
    <name type="scientific">Passalora fulva</name>
    <name type="common">Tomato leaf mold</name>
    <name type="synonym">Cladosporium fulvum</name>
    <dbReference type="NCBI Taxonomy" id="5499"/>
    <lineage>
        <taxon>Eukaryota</taxon>
        <taxon>Fungi</taxon>
        <taxon>Dikarya</taxon>
        <taxon>Ascomycota</taxon>
        <taxon>Pezizomycotina</taxon>
        <taxon>Dothideomycetes</taxon>
        <taxon>Dothideomycetidae</taxon>
        <taxon>Mycosphaerellales</taxon>
        <taxon>Mycosphaerellaceae</taxon>
        <taxon>Fulvia</taxon>
    </lineage>
</organism>